<feature type="signal peptide" evidence="1">
    <location>
        <begin position="1"/>
        <end position="18"/>
    </location>
</feature>
<accession>A0A194PSS2</accession>
<proteinExistence type="predicted"/>
<sequence>MVMLRITLLPVCLTVGLTCWNVKIFNDCFSDVPGTHTPKLVYTVGGHYGSLFGKVTPSVGGTVTVGVNSHSTNNVYESDDVTDKAKADKVQL</sequence>
<evidence type="ECO:0000313" key="2">
    <source>
        <dbReference type="EMBL" id="KPI96018.1"/>
    </source>
</evidence>
<name>A0A194PSS2_PAPXU</name>
<evidence type="ECO:0000313" key="3">
    <source>
        <dbReference type="Proteomes" id="UP000053268"/>
    </source>
</evidence>
<dbReference type="EMBL" id="KQ459595">
    <property type="protein sequence ID" value="KPI96018.1"/>
    <property type="molecule type" value="Genomic_DNA"/>
</dbReference>
<keyword evidence="3" id="KW-1185">Reference proteome</keyword>
<evidence type="ECO:0000256" key="1">
    <source>
        <dbReference type="SAM" id="SignalP"/>
    </source>
</evidence>
<reference evidence="2 3" key="1">
    <citation type="journal article" date="2015" name="Nat. Commun.">
        <title>Outbred genome sequencing and CRISPR/Cas9 gene editing in butterflies.</title>
        <authorList>
            <person name="Li X."/>
            <person name="Fan D."/>
            <person name="Zhang W."/>
            <person name="Liu G."/>
            <person name="Zhang L."/>
            <person name="Zhao L."/>
            <person name="Fang X."/>
            <person name="Chen L."/>
            <person name="Dong Y."/>
            <person name="Chen Y."/>
            <person name="Ding Y."/>
            <person name="Zhao R."/>
            <person name="Feng M."/>
            <person name="Zhu Y."/>
            <person name="Feng Y."/>
            <person name="Jiang X."/>
            <person name="Zhu D."/>
            <person name="Xiang H."/>
            <person name="Feng X."/>
            <person name="Li S."/>
            <person name="Wang J."/>
            <person name="Zhang G."/>
            <person name="Kronforst M.R."/>
            <person name="Wang W."/>
        </authorList>
    </citation>
    <scope>NUCLEOTIDE SEQUENCE [LARGE SCALE GENOMIC DNA]</scope>
    <source>
        <strain evidence="2">Ya'a_city_454_Px</strain>
        <tissue evidence="2">Whole body</tissue>
    </source>
</reference>
<gene>
    <name evidence="2" type="ORF">RR46_11731</name>
</gene>
<dbReference type="AlphaFoldDB" id="A0A194PSS2"/>
<keyword evidence="1" id="KW-0732">Signal</keyword>
<protein>
    <submittedName>
        <fullName evidence="2">Uncharacterized protein</fullName>
    </submittedName>
</protein>
<dbReference type="Proteomes" id="UP000053268">
    <property type="component" value="Unassembled WGS sequence"/>
</dbReference>
<organism evidence="2 3">
    <name type="scientific">Papilio xuthus</name>
    <name type="common">Asian swallowtail butterfly</name>
    <dbReference type="NCBI Taxonomy" id="66420"/>
    <lineage>
        <taxon>Eukaryota</taxon>
        <taxon>Metazoa</taxon>
        <taxon>Ecdysozoa</taxon>
        <taxon>Arthropoda</taxon>
        <taxon>Hexapoda</taxon>
        <taxon>Insecta</taxon>
        <taxon>Pterygota</taxon>
        <taxon>Neoptera</taxon>
        <taxon>Endopterygota</taxon>
        <taxon>Lepidoptera</taxon>
        <taxon>Glossata</taxon>
        <taxon>Ditrysia</taxon>
        <taxon>Papilionoidea</taxon>
        <taxon>Papilionidae</taxon>
        <taxon>Papilioninae</taxon>
        <taxon>Papilio</taxon>
    </lineage>
</organism>
<feature type="chain" id="PRO_5008263639" evidence="1">
    <location>
        <begin position="19"/>
        <end position="92"/>
    </location>
</feature>